<name>A0A402CS17_9BACT</name>
<dbReference type="Pfam" id="PF08448">
    <property type="entry name" value="PAS_4"/>
    <property type="match status" value="2"/>
</dbReference>
<dbReference type="Gene3D" id="3.30.450.40">
    <property type="match status" value="1"/>
</dbReference>
<dbReference type="SMART" id="SM00091">
    <property type="entry name" value="PAS"/>
    <property type="match status" value="6"/>
</dbReference>
<dbReference type="InterPro" id="IPR035965">
    <property type="entry name" value="PAS-like_dom_sf"/>
</dbReference>
<dbReference type="RefSeq" id="WP_119320193.1">
    <property type="nucleotide sequence ID" value="NZ_AP025739.1"/>
</dbReference>
<dbReference type="SUPFAM" id="SSF55781">
    <property type="entry name" value="GAF domain-like"/>
    <property type="match status" value="1"/>
</dbReference>
<dbReference type="InterPro" id="IPR000700">
    <property type="entry name" value="PAS-assoc_C"/>
</dbReference>
<dbReference type="PROSITE" id="PS50113">
    <property type="entry name" value="PAC"/>
    <property type="match status" value="5"/>
</dbReference>
<dbReference type="InterPro" id="IPR003018">
    <property type="entry name" value="GAF"/>
</dbReference>
<dbReference type="InterPro" id="IPR029016">
    <property type="entry name" value="GAF-like_dom_sf"/>
</dbReference>
<dbReference type="Gene3D" id="3.30.450.20">
    <property type="entry name" value="PAS domain"/>
    <property type="match status" value="6"/>
</dbReference>
<dbReference type="Proteomes" id="UP000287394">
    <property type="component" value="Chromosome"/>
</dbReference>
<proteinExistence type="predicted"/>
<dbReference type="SMART" id="SM00267">
    <property type="entry name" value="GGDEF"/>
    <property type="match status" value="1"/>
</dbReference>
<dbReference type="InterPro" id="IPR001610">
    <property type="entry name" value="PAC"/>
</dbReference>
<dbReference type="NCBIfam" id="TIGR00254">
    <property type="entry name" value="GGDEF"/>
    <property type="match status" value="1"/>
</dbReference>
<dbReference type="SMART" id="SM00065">
    <property type="entry name" value="GAF"/>
    <property type="match status" value="1"/>
</dbReference>
<dbReference type="PANTHER" id="PTHR44757">
    <property type="entry name" value="DIGUANYLATE CYCLASE DGCP"/>
    <property type="match status" value="1"/>
</dbReference>
<protein>
    <submittedName>
        <fullName evidence="1">Uncharacterized protein</fullName>
    </submittedName>
</protein>
<dbReference type="SMART" id="SM00086">
    <property type="entry name" value="PAC"/>
    <property type="match status" value="5"/>
</dbReference>
<dbReference type="PROSITE" id="PS50112">
    <property type="entry name" value="PAS"/>
    <property type="match status" value="3"/>
</dbReference>
<dbReference type="Pfam" id="PF00989">
    <property type="entry name" value="PAS"/>
    <property type="match status" value="1"/>
</dbReference>
<dbReference type="Pfam" id="PF13426">
    <property type="entry name" value="PAS_9"/>
    <property type="match status" value="3"/>
</dbReference>
<dbReference type="Pfam" id="PF01590">
    <property type="entry name" value="GAF"/>
    <property type="match status" value="1"/>
</dbReference>
<evidence type="ECO:0000313" key="1">
    <source>
        <dbReference type="EMBL" id="BDI28249.1"/>
    </source>
</evidence>
<reference evidence="1 2" key="1">
    <citation type="journal article" date="2019" name="Int. J. Syst. Evol. Microbiol.">
        <title>Capsulimonas corticalis gen. nov., sp. nov., an aerobic capsulated bacterium, of a novel bacterial order, Capsulimonadales ord. nov., of the class Armatimonadia of the phylum Armatimonadetes.</title>
        <authorList>
            <person name="Li J."/>
            <person name="Kudo C."/>
            <person name="Tonouchi A."/>
        </authorList>
    </citation>
    <scope>NUCLEOTIDE SEQUENCE [LARGE SCALE GENOMIC DNA]</scope>
    <source>
        <strain evidence="1 2">AX-7</strain>
    </source>
</reference>
<keyword evidence="2" id="KW-1185">Reference proteome</keyword>
<dbReference type="CDD" id="cd00130">
    <property type="entry name" value="PAS"/>
    <property type="match status" value="4"/>
</dbReference>
<dbReference type="NCBIfam" id="TIGR00229">
    <property type="entry name" value="sensory_box"/>
    <property type="match status" value="5"/>
</dbReference>
<dbReference type="Gene3D" id="3.30.70.270">
    <property type="match status" value="1"/>
</dbReference>
<dbReference type="Pfam" id="PF00990">
    <property type="entry name" value="GGDEF"/>
    <property type="match status" value="1"/>
</dbReference>
<dbReference type="FunFam" id="3.30.70.270:FF:000001">
    <property type="entry name" value="Diguanylate cyclase domain protein"/>
    <property type="match status" value="1"/>
</dbReference>
<dbReference type="InterPro" id="IPR029787">
    <property type="entry name" value="Nucleotide_cyclase"/>
</dbReference>
<dbReference type="PROSITE" id="PS50887">
    <property type="entry name" value="GGDEF"/>
    <property type="match status" value="1"/>
</dbReference>
<dbReference type="InterPro" id="IPR052155">
    <property type="entry name" value="Biofilm_reg_signaling"/>
</dbReference>
<gene>
    <name evidence="1" type="ORF">CCAX7_003000</name>
</gene>
<dbReference type="InterPro" id="IPR000160">
    <property type="entry name" value="GGDEF_dom"/>
</dbReference>
<dbReference type="CDD" id="cd01949">
    <property type="entry name" value="GGDEF"/>
    <property type="match status" value="1"/>
</dbReference>
<dbReference type="EMBL" id="AP025739">
    <property type="protein sequence ID" value="BDI28249.1"/>
    <property type="molecule type" value="Genomic_DNA"/>
</dbReference>
<dbReference type="InterPro" id="IPR043128">
    <property type="entry name" value="Rev_trsase/Diguanyl_cyclase"/>
</dbReference>
<dbReference type="SUPFAM" id="SSF55073">
    <property type="entry name" value="Nucleotide cyclase"/>
    <property type="match status" value="1"/>
</dbReference>
<evidence type="ECO:0000313" key="2">
    <source>
        <dbReference type="Proteomes" id="UP000287394"/>
    </source>
</evidence>
<dbReference type="KEGG" id="ccot:CCAX7_003000"/>
<dbReference type="PANTHER" id="PTHR44757:SF2">
    <property type="entry name" value="BIOFILM ARCHITECTURE MAINTENANCE PROTEIN MBAA"/>
    <property type="match status" value="1"/>
</dbReference>
<accession>A0A402CS17</accession>
<dbReference type="OrthoDB" id="5571399at2"/>
<sequence>MAARLPENERERLAALRDHHILDTPKDQVFDDLVRLAANICGAPIAAISLVDEHRQWFKSMLGLDVRETSRDLSFCAHTILQSDLLLVSDTHQDPRFAGNPFVTGEPRVRFYAGAPLITDEGFALGALCVIGGTPRTLSSEQEDALRLLARQVTSQIKAVRQIAEKEALLVERERLVAEQEYLITEREQAEAERSRLATIVESSDDAIYSVALDRRITSWNRGAERLYGYSAADIVGKTVHLLIPMESVAEFDELMRRVECIEDVPPVETVRLTMTGARLDVSLRISSVLNADGEIVGVSMIARDISERKRGESVLQAEREFTEAMLATMQEGIVACDAEGRLTLFNHAAKEIHGLPFQPLPPEEWGDHFGLFESDGITPMRPQDIPLFRALQGETVRQEEMVVWPADGLPRTILASGRAIHDGAGQKLGAVVALHDITARRQNEMELARLAAIVESSEEAILAATLDGVLVSWNLGAERIYGYNAAEMIGQNVAVLARAASSKPFPIAVAQILRGEAPSRVEVLRRRKDGGEFYASLSFSPIRDTMGRVIGVSCITRDITATKRAEEALAESEARLRRLTDAAFEGIAITRNGILVDVSPAFAVMFGHRVPADMLGQEATILAAPASRHLVAHKISTNDEEPYEATLTRRDGSTFQAELRGRVIHLGGHLARVTAVRDISERKAMEAELHARAEQLRRSEAALRALLESAPVILYAADSHGVITLSEGKGLAALGLEPGETVGRSLFDFSGGDVEVENNTRRALAGEAVSYDARVYGLCLHTELRPVRGVDGAFVGITGVCFDVTERVASEERFRVLFEESSDAHLLFDDSGVIDCNDAAVTMLRCPDKTQILSMNPSSMSPEFQPDGQYSQEKWGTMEGQARETGFHRFEWIYQKMDGEEFPVEVALTPVTLANNSVLLAVWHDLTERKRVEDLTREHAIILEIQNGQLAVVNAELEALAASDGLTGLKNHRVFQERLADEISRAARYESALSVVLLDVDHFKQFNDSYGHPAGDAVLKVVASILRENARDMDLVARYGGEEFVLILPQTELEGALAFAERLRECIELHAWPLRSVTASFGVAGLRSKTDGGADLIERADTALYQSKRSGRNCVIGDVPIGGSDLSPSIIR</sequence>
<dbReference type="InterPro" id="IPR000014">
    <property type="entry name" value="PAS"/>
</dbReference>
<dbReference type="InterPro" id="IPR013656">
    <property type="entry name" value="PAS_4"/>
</dbReference>
<organism evidence="1 2">
    <name type="scientific">Capsulimonas corticalis</name>
    <dbReference type="NCBI Taxonomy" id="2219043"/>
    <lineage>
        <taxon>Bacteria</taxon>
        <taxon>Bacillati</taxon>
        <taxon>Armatimonadota</taxon>
        <taxon>Armatimonadia</taxon>
        <taxon>Capsulimonadales</taxon>
        <taxon>Capsulimonadaceae</taxon>
        <taxon>Capsulimonas</taxon>
    </lineage>
</organism>
<dbReference type="GO" id="GO:0006355">
    <property type="term" value="P:regulation of DNA-templated transcription"/>
    <property type="evidence" value="ECO:0007669"/>
    <property type="project" value="InterPro"/>
</dbReference>
<dbReference type="InterPro" id="IPR013767">
    <property type="entry name" value="PAS_fold"/>
</dbReference>
<dbReference type="AlphaFoldDB" id="A0A402CS17"/>
<dbReference type="SUPFAM" id="SSF55785">
    <property type="entry name" value="PYP-like sensor domain (PAS domain)"/>
    <property type="match status" value="6"/>
</dbReference>